<dbReference type="SUPFAM" id="SSF55545">
    <property type="entry name" value="beta-N-acetylhexosaminidase-like domain"/>
    <property type="match status" value="1"/>
</dbReference>
<feature type="compositionally biased region" description="Polar residues" evidence="2">
    <location>
        <begin position="949"/>
        <end position="963"/>
    </location>
</feature>
<feature type="region of interest" description="Disordered" evidence="2">
    <location>
        <begin position="949"/>
        <end position="971"/>
    </location>
</feature>
<evidence type="ECO:0000313" key="4">
    <source>
        <dbReference type="EMBL" id="MBE1876093.1"/>
    </source>
</evidence>
<evidence type="ECO:0000256" key="1">
    <source>
        <dbReference type="ARBA" id="ARBA00022801"/>
    </source>
</evidence>
<dbReference type="Gene3D" id="3.30.379.10">
    <property type="entry name" value="Chitobiase/beta-hexosaminidase domain 2-like"/>
    <property type="match status" value="1"/>
</dbReference>
<dbReference type="Proteomes" id="UP000625527">
    <property type="component" value="Unassembled WGS sequence"/>
</dbReference>
<keyword evidence="1 4" id="KW-0378">Hydrolase</keyword>
<dbReference type="RefSeq" id="WP_192862657.1">
    <property type="nucleotide sequence ID" value="NZ_JADAQT010000078.1"/>
</dbReference>
<sequence length="1236" mass="135678">MIPPSSSSRGYLMDDAGGGVTVAERGHAVGIAVDGAETAAVHRAAEDLAADLATVCGARATVVDHPSSARVVVGTLGRSAAVDAAVADGTIDVAALRDRDGAPRWEAFLVTVRDDVLYLVGSDRRGTIYAIYDFAESVGVSPWHWWGKVEPRRRDHVTVAPGTHHADWPSVQYRGVFLNDEEELFHWARAHTGDGTIGPETYRRVYELILRLKGNYLWPAMHVGAFNHDPENGRLAEEMGVVIGTSHCDMLLRSNEHEFRPWAARQPEPVEYDYSLPGRNREKLREYWRGSVEQNRDYEVTWTVGMRGVHDTGFRTAAIDGDDSLDDEQKFRARVELLQTVIDDQRSLLGDVLQTDPASPPQLFVPYKEVLPLYDAGLQVPDDVTLVWTNDNFGYIRRFPSEAERARSGGHGLYYHSSYWSNMTTSYLATSSTPPALMKSELRKAWQRGIRTLWVDNIGGLKPLELETEFFLRSAWEAGKESRTADVQEFTAAWIDEKFTGGHGRAAAAISTAYYQLNNQRKIEHLTSGVFSQTAYGDESQRRLDALRDLFDRTNDILAALPPEQRDAFFQLFAVKIHMAYLLNAQFAHADRSTLAHRQGRLAAADHHLEVSRRFDEYKRALIHYYNRTMSDGAWDGMFTPEDFPPPVMPLHPPATPALRLDDAPGLGVAVWGDDLPSPAPALTFWPHGVTDKWIDVFNTGGGELAWTIDADPWIEVSPRSGATRTEQRIAVRVPAPAQEAGRSGTVRVRRPDTGDEVTVTVAVASAPALEDGFTGAVEADGWVSLDPSRADAVVDGTGSAWAVVPHLGRYGNAAVEARRTTPGDDGEPARLEHRFHLRTAGAHLLELHRLPTLNATGTIRVGVGVDGHSPTVVSSPITDEHRGDWERGIQDNVERLTVRLPHLGEGAHVLRLHVIDEDVTVSKLVIYTSDIRPTALGPDFSAHVTTAQDDTTTPVGATTPRVSPSDPADPRLPAVEHAAREFYRTDPAVVPPPPQVYAGPGFWDGDTTFRRNQVVLQTALGPARHRTYAGGGKDVVAGLGSGAVAERGGRVAIEAEYVLAQDAGAWTSPADDPHELTWTHTQAETDGRTGLAMHVVPRGLRWEDPETAPGMHFALDVATPGRYHVWLLVKYDDRTDDACLIALDGAVQPASEQFSGGEMCTYGTRQVWLWALVSDLEITAGRHILSVLARKSGLRVDRLYLTTGDELPPIDAGWRPSPRTASTHTALDADAAVVR</sequence>
<dbReference type="PANTHER" id="PTHR37842:SF2">
    <property type="entry name" value="GYLCOSYL HYDROLASE 115 C-TERMINAL DOMAIN-CONTAINING PROTEIN"/>
    <property type="match status" value="1"/>
</dbReference>
<gene>
    <name evidence="4" type="ORF">IHE71_10280</name>
</gene>
<dbReference type="Gene3D" id="2.60.120.1620">
    <property type="match status" value="2"/>
</dbReference>
<dbReference type="InterPro" id="IPR031924">
    <property type="entry name" value="GH115"/>
</dbReference>
<dbReference type="InterPro" id="IPR042301">
    <property type="entry name" value="GH115_sf"/>
</dbReference>
<dbReference type="Pfam" id="PF15979">
    <property type="entry name" value="Glyco_hydro_115"/>
    <property type="match status" value="1"/>
</dbReference>
<dbReference type="Pfam" id="PF17829">
    <property type="entry name" value="GH115_C"/>
    <property type="match status" value="1"/>
</dbReference>
<dbReference type="PANTHER" id="PTHR37842">
    <property type="match status" value="1"/>
</dbReference>
<accession>A0ABR9MXJ1</accession>
<dbReference type="GO" id="GO:0016787">
    <property type="term" value="F:hydrolase activity"/>
    <property type="evidence" value="ECO:0007669"/>
    <property type="project" value="UniProtKB-KW"/>
</dbReference>
<dbReference type="EMBL" id="JADAQT010000078">
    <property type="protein sequence ID" value="MBE1876093.1"/>
    <property type="molecule type" value="Genomic_DNA"/>
</dbReference>
<dbReference type="Gene3D" id="1.20.58.2150">
    <property type="match status" value="1"/>
</dbReference>
<comment type="caution">
    <text evidence="4">The sequence shown here is derived from an EMBL/GenBank/DDBJ whole genome shotgun (WGS) entry which is preliminary data.</text>
</comment>
<organism evidence="4 5">
    <name type="scientific">Myceligenerans pegani</name>
    <dbReference type="NCBI Taxonomy" id="2776917"/>
    <lineage>
        <taxon>Bacteria</taxon>
        <taxon>Bacillati</taxon>
        <taxon>Actinomycetota</taxon>
        <taxon>Actinomycetes</taxon>
        <taxon>Micrococcales</taxon>
        <taxon>Promicromonosporaceae</taxon>
        <taxon>Myceligenerans</taxon>
    </lineage>
</organism>
<dbReference type="Gene3D" id="3.20.20.520">
    <property type="entry name" value="Glycosyl hydrolase family 115"/>
    <property type="match status" value="1"/>
</dbReference>
<feature type="domain" description="Gylcosyl hydrolase 115 C-terminal" evidence="3">
    <location>
        <begin position="778"/>
        <end position="939"/>
    </location>
</feature>
<protein>
    <submittedName>
        <fullName evidence="4">Glycosyl hydrolase 115 family protein</fullName>
    </submittedName>
</protein>
<dbReference type="InterPro" id="IPR029018">
    <property type="entry name" value="Hex-like_dom2"/>
</dbReference>
<name>A0ABR9MXJ1_9MICO</name>
<evidence type="ECO:0000313" key="5">
    <source>
        <dbReference type="Proteomes" id="UP000625527"/>
    </source>
</evidence>
<evidence type="ECO:0000256" key="2">
    <source>
        <dbReference type="SAM" id="MobiDB-lite"/>
    </source>
</evidence>
<dbReference type="InterPro" id="IPR041437">
    <property type="entry name" value="GH115_C"/>
</dbReference>
<keyword evidence="5" id="KW-1185">Reference proteome</keyword>
<reference evidence="4 5" key="1">
    <citation type="submission" date="2020-10" db="EMBL/GenBank/DDBJ databases">
        <title>Myceligenerans pegani sp. nov., an endophytic actinomycete isolated from Peganum harmala L. in Xinjiang, China.</title>
        <authorList>
            <person name="Xin L."/>
        </authorList>
    </citation>
    <scope>NUCLEOTIDE SEQUENCE [LARGE SCALE GENOMIC DNA]</scope>
    <source>
        <strain evidence="4 5">TRM65318</strain>
    </source>
</reference>
<proteinExistence type="predicted"/>
<evidence type="ECO:0000259" key="3">
    <source>
        <dbReference type="Pfam" id="PF17829"/>
    </source>
</evidence>